<gene>
    <name evidence="3" type="ORF">CQ405_07675</name>
</gene>
<dbReference type="CDD" id="cd01646">
    <property type="entry name" value="RT_Bac_retron_I"/>
    <property type="match status" value="1"/>
</dbReference>
<evidence type="ECO:0000313" key="4">
    <source>
        <dbReference type="Proteomes" id="UP000240535"/>
    </source>
</evidence>
<sequence length="544" mass="64960">MKNNILTIDEISLDEIKSYYECLSEISDNELFEGLLANGLFADKIPNFLSSEIFFNFVNNKDINFEQKSFLYIKYENMRNINIPRLLAIPNPFAYYKQCKILKENWDNLREHFKEKTKDDKHKISRIHIRKIFDSKKIFEMNYKTHKKDGNPEQKIFIGKKYLVKADISNCFPSIYTHSIAWALIGKEEAKKNKNKNNEWYNQIDKSTTWLNNNETHGLLIGPHTSNVISEIILVCVDNELSKKYEYIRNIDDYSCYVETKEKADQFLIDLSKELKKFDLSLNHKKTEIVELPIPYNNEWVRKLKLFKLEHYLESNTNIKKINYKDVCLLLDTGVELMKNNKDNAAILNYAIKILLREKMSLNAEKYFIDTIHHLLLIYPYLVILLEKIFDNINMDIKKTSQISDDIFSLGIRTNNYELMSYAIYFSLKYNFKLKHKNLIKEANKQEDCIFMLLCYLYDKKNLSKYKDKFKKYVNIAKKFIVDQNNIKVLNDEFWLFAYEVLKMEKDKSLQKCKDWKQLQDNDISFINFEKINLNYKNNTKNKE</sequence>
<dbReference type="Proteomes" id="UP000240535">
    <property type="component" value="Unassembled WGS sequence"/>
</dbReference>
<comment type="caution">
    <text evidence="3">The sequence shown here is derived from an EMBL/GenBank/DDBJ whole genome shotgun (WGS) entry which is preliminary data.</text>
</comment>
<dbReference type="NCBIfam" id="NF041749">
    <property type="entry name" value="Drt4"/>
    <property type="match status" value="1"/>
</dbReference>
<dbReference type="EMBL" id="PDHH01000007">
    <property type="protein sequence ID" value="PSM51442.1"/>
    <property type="molecule type" value="Genomic_DNA"/>
</dbReference>
<evidence type="ECO:0000259" key="2">
    <source>
        <dbReference type="PROSITE" id="PS50878"/>
    </source>
</evidence>
<comment type="similarity">
    <text evidence="1">Belongs to the bacterial reverse transcriptase family.</text>
</comment>
<dbReference type="PANTHER" id="PTHR34047:SF8">
    <property type="entry name" value="PROTEIN YKFC"/>
    <property type="match status" value="1"/>
</dbReference>
<dbReference type="RefSeq" id="WP_106872358.1">
    <property type="nucleotide sequence ID" value="NZ_CP053841.1"/>
</dbReference>
<dbReference type="Pfam" id="PF00078">
    <property type="entry name" value="RVT_1"/>
    <property type="match status" value="1"/>
</dbReference>
<dbReference type="AlphaFoldDB" id="A0A2P8QYY3"/>
<reference evidence="4" key="1">
    <citation type="submission" date="2017-10" db="EMBL/GenBank/DDBJ databases">
        <title>Campylobacter species from seals.</title>
        <authorList>
            <person name="Gilbert M.J."/>
            <person name="Zomer A.L."/>
            <person name="Timmerman A.J."/>
            <person name="Duim B."/>
            <person name="Wagenaar J.A."/>
        </authorList>
    </citation>
    <scope>NUCLEOTIDE SEQUENCE [LARGE SCALE GENOMIC DNA]</scope>
    <source>
        <strain evidence="4">17S00004-5</strain>
    </source>
</reference>
<feature type="domain" description="Reverse transcriptase" evidence="2">
    <location>
        <begin position="1"/>
        <end position="301"/>
    </location>
</feature>
<dbReference type="InterPro" id="IPR051083">
    <property type="entry name" value="GrpII_Intron_Splice-Mob/Def"/>
</dbReference>
<evidence type="ECO:0000256" key="1">
    <source>
        <dbReference type="ARBA" id="ARBA00034120"/>
    </source>
</evidence>
<evidence type="ECO:0000313" key="3">
    <source>
        <dbReference type="EMBL" id="PSM51442.1"/>
    </source>
</evidence>
<organism evidence="3 4">
    <name type="scientific">Campylobacter blaseri</name>
    <dbReference type="NCBI Taxonomy" id="2042961"/>
    <lineage>
        <taxon>Bacteria</taxon>
        <taxon>Pseudomonadati</taxon>
        <taxon>Campylobacterota</taxon>
        <taxon>Epsilonproteobacteria</taxon>
        <taxon>Campylobacterales</taxon>
        <taxon>Campylobacteraceae</taxon>
        <taxon>Campylobacter</taxon>
    </lineage>
</organism>
<keyword evidence="4" id="KW-1185">Reference proteome</keyword>
<name>A0A2P8QYY3_9BACT</name>
<dbReference type="PROSITE" id="PS50878">
    <property type="entry name" value="RT_POL"/>
    <property type="match status" value="1"/>
</dbReference>
<dbReference type="OrthoDB" id="9780724at2"/>
<proteinExistence type="inferred from homology"/>
<dbReference type="PANTHER" id="PTHR34047">
    <property type="entry name" value="NUCLEAR INTRON MATURASE 1, MITOCHONDRIAL-RELATED"/>
    <property type="match status" value="1"/>
</dbReference>
<protein>
    <recommendedName>
        <fullName evidence="2">Reverse transcriptase domain-containing protein</fullName>
    </recommendedName>
</protein>
<accession>A0A2P8QYY3</accession>
<dbReference type="InterPro" id="IPR000477">
    <property type="entry name" value="RT_dom"/>
</dbReference>